<feature type="signal peptide" evidence="1">
    <location>
        <begin position="1"/>
        <end position="22"/>
    </location>
</feature>
<dbReference type="Proteomes" id="UP000178912">
    <property type="component" value="Unassembled WGS sequence"/>
</dbReference>
<reference evidence="3" key="1">
    <citation type="submission" date="2016-03" db="EMBL/GenBank/DDBJ databases">
        <authorList>
            <person name="Guldener U."/>
        </authorList>
    </citation>
    <scope>NUCLEOTIDE SEQUENCE [LARGE SCALE GENOMIC DNA]</scope>
    <source>
        <strain evidence="3">04CH-RAC-A.6.1</strain>
    </source>
</reference>
<evidence type="ECO:0000313" key="3">
    <source>
        <dbReference type="Proteomes" id="UP000178912"/>
    </source>
</evidence>
<keyword evidence="1" id="KW-0732">Signal</keyword>
<sequence length="144" mass="15345">MRLSSQALLVVVAFAVSGHAAATQGKGKCSNLGGMFPILLSYLARTHSNPSEKRLAGFFMTHAVSHWAAVRTRYVIIVARTGTGNGARPITQFACSMYVEHALKEAGNALLRVHAVMDATSSPGYALAETTITASLQSAEIPWR</sequence>
<organism evidence="2 3">
    <name type="scientific">Rhynchosporium agropyri</name>
    <dbReference type="NCBI Taxonomy" id="914238"/>
    <lineage>
        <taxon>Eukaryota</taxon>
        <taxon>Fungi</taxon>
        <taxon>Dikarya</taxon>
        <taxon>Ascomycota</taxon>
        <taxon>Pezizomycotina</taxon>
        <taxon>Leotiomycetes</taxon>
        <taxon>Helotiales</taxon>
        <taxon>Ploettnerulaceae</taxon>
        <taxon>Rhynchosporium</taxon>
    </lineage>
</organism>
<protein>
    <submittedName>
        <fullName evidence="2">Uncharacterized protein</fullName>
    </submittedName>
</protein>
<accession>A0A1E1KPG2</accession>
<gene>
    <name evidence="2" type="ORF">RAG0_08161</name>
</gene>
<evidence type="ECO:0000313" key="2">
    <source>
        <dbReference type="EMBL" id="CZS99881.1"/>
    </source>
</evidence>
<evidence type="ECO:0000256" key="1">
    <source>
        <dbReference type="SAM" id="SignalP"/>
    </source>
</evidence>
<keyword evidence="3" id="KW-1185">Reference proteome</keyword>
<feature type="chain" id="PRO_5009446202" evidence="1">
    <location>
        <begin position="23"/>
        <end position="144"/>
    </location>
</feature>
<dbReference type="AlphaFoldDB" id="A0A1E1KPG2"/>
<proteinExistence type="predicted"/>
<name>A0A1E1KPG2_9HELO</name>
<dbReference type="EMBL" id="FJUX01000042">
    <property type="protein sequence ID" value="CZS99881.1"/>
    <property type="molecule type" value="Genomic_DNA"/>
</dbReference>